<evidence type="ECO:0000313" key="2">
    <source>
        <dbReference type="EMBL" id="KAK8061973.1"/>
    </source>
</evidence>
<organism evidence="2 3">
    <name type="scientific">Apiospora phragmitis</name>
    <dbReference type="NCBI Taxonomy" id="2905665"/>
    <lineage>
        <taxon>Eukaryota</taxon>
        <taxon>Fungi</taxon>
        <taxon>Dikarya</taxon>
        <taxon>Ascomycota</taxon>
        <taxon>Pezizomycotina</taxon>
        <taxon>Sordariomycetes</taxon>
        <taxon>Xylariomycetidae</taxon>
        <taxon>Amphisphaeriales</taxon>
        <taxon>Apiosporaceae</taxon>
        <taxon>Apiospora</taxon>
    </lineage>
</organism>
<protein>
    <submittedName>
        <fullName evidence="2">Uncharacterized protein</fullName>
    </submittedName>
</protein>
<dbReference type="EMBL" id="JAQQWL010000008">
    <property type="protein sequence ID" value="KAK8061973.1"/>
    <property type="molecule type" value="Genomic_DNA"/>
</dbReference>
<feature type="region of interest" description="Disordered" evidence="1">
    <location>
        <begin position="112"/>
        <end position="136"/>
    </location>
</feature>
<dbReference type="RefSeq" id="XP_066715235.1">
    <property type="nucleotide sequence ID" value="XM_066859748.1"/>
</dbReference>
<gene>
    <name evidence="2" type="ORF">PG994_008339</name>
</gene>
<evidence type="ECO:0000256" key="1">
    <source>
        <dbReference type="SAM" id="MobiDB-lite"/>
    </source>
</evidence>
<evidence type="ECO:0000313" key="3">
    <source>
        <dbReference type="Proteomes" id="UP001480595"/>
    </source>
</evidence>
<name>A0ABR1USS0_9PEZI</name>
<reference evidence="2 3" key="1">
    <citation type="submission" date="2023-01" db="EMBL/GenBank/DDBJ databases">
        <title>Analysis of 21 Apiospora genomes using comparative genomics revels a genus with tremendous synthesis potential of carbohydrate active enzymes and secondary metabolites.</title>
        <authorList>
            <person name="Sorensen T."/>
        </authorList>
    </citation>
    <scope>NUCLEOTIDE SEQUENCE [LARGE SCALE GENOMIC DNA]</scope>
    <source>
        <strain evidence="2 3">CBS 135458</strain>
    </source>
</reference>
<keyword evidence="3" id="KW-1185">Reference proteome</keyword>
<feature type="compositionally biased region" description="Low complexity" evidence="1">
    <location>
        <begin position="115"/>
        <end position="130"/>
    </location>
</feature>
<dbReference type="Proteomes" id="UP001480595">
    <property type="component" value="Unassembled WGS sequence"/>
</dbReference>
<sequence>MHIGVGSSSATTAVSGMVVVLDQVPIAAAPAKRAAAAAAALERLAQWAPNDEYGAAYGVSMGWNMPGPRGGSRFVVGSVRLGWVCGNGIQPERLSANATSRCVGPNLGSKKRFKSGGAAAEGASQSWAWGHPTRAS</sequence>
<accession>A0ABR1USS0</accession>
<proteinExistence type="predicted"/>
<dbReference type="GeneID" id="92092811"/>
<comment type="caution">
    <text evidence="2">The sequence shown here is derived from an EMBL/GenBank/DDBJ whole genome shotgun (WGS) entry which is preliminary data.</text>
</comment>